<sequence length="283" mass="31922">MFPPTNEIHSRLSWFYRKASTDGFISSDTVKKGLEQFGVFISSRQAEFLLQEMADKKGVVTESLFVNQLALYLESFVGENPRPYATQIHLDDETRKSQLSSFYAGAITDGFIDVDEVHRALGLFGVVCNRRQAKRVLVEMAGREKRITQHSFIYEILGFVDTLPLILSHLSLPSPSQTSPTLSKSLSSPSIHPVSLPFPSIDGNLSPNGLRIEEEEYLSNLYAESSKRGTLSSEDLARICSHFNCWVSSDEARNLLRKVAGRERMITQERFVSIVGKYIQNHR</sequence>
<dbReference type="SUPFAM" id="SSF47473">
    <property type="entry name" value="EF-hand"/>
    <property type="match status" value="1"/>
</dbReference>
<reference evidence="1 2" key="1">
    <citation type="journal article" date="2022" name="bioRxiv">
        <title>Genomics of Preaxostyla Flagellates Illuminates Evolutionary Transitions and the Path Towards Mitochondrial Loss.</title>
        <authorList>
            <person name="Novak L.V.F."/>
            <person name="Treitli S.C."/>
            <person name="Pyrih J."/>
            <person name="Halakuc P."/>
            <person name="Pipaliya S.V."/>
            <person name="Vacek V."/>
            <person name="Brzon O."/>
            <person name="Soukal P."/>
            <person name="Eme L."/>
            <person name="Dacks J.B."/>
            <person name="Karnkowska A."/>
            <person name="Elias M."/>
            <person name="Hampl V."/>
        </authorList>
    </citation>
    <scope>NUCLEOTIDE SEQUENCE [LARGE SCALE GENOMIC DNA]</scope>
    <source>
        <strain evidence="1">NAU3</strain>
        <tissue evidence="1">Gut</tissue>
    </source>
</reference>
<dbReference type="Proteomes" id="UP001281761">
    <property type="component" value="Unassembled WGS sequence"/>
</dbReference>
<keyword evidence="2" id="KW-1185">Reference proteome</keyword>
<organism evidence="1 2">
    <name type="scientific">Blattamonas nauphoetae</name>
    <dbReference type="NCBI Taxonomy" id="2049346"/>
    <lineage>
        <taxon>Eukaryota</taxon>
        <taxon>Metamonada</taxon>
        <taxon>Preaxostyla</taxon>
        <taxon>Oxymonadida</taxon>
        <taxon>Blattamonas</taxon>
    </lineage>
</organism>
<dbReference type="EMBL" id="JARBJD010000185">
    <property type="protein sequence ID" value="KAK2948075.1"/>
    <property type="molecule type" value="Genomic_DNA"/>
</dbReference>
<name>A0ABQ9XA33_9EUKA</name>
<comment type="caution">
    <text evidence="1">The sequence shown here is derived from an EMBL/GenBank/DDBJ whole genome shotgun (WGS) entry which is preliminary data.</text>
</comment>
<protein>
    <submittedName>
        <fullName evidence="1">Uncharacterized protein</fullName>
    </submittedName>
</protein>
<proteinExistence type="predicted"/>
<evidence type="ECO:0000313" key="2">
    <source>
        <dbReference type="Proteomes" id="UP001281761"/>
    </source>
</evidence>
<dbReference type="InterPro" id="IPR011992">
    <property type="entry name" value="EF-hand-dom_pair"/>
</dbReference>
<gene>
    <name evidence="1" type="ORF">BLNAU_17022</name>
</gene>
<accession>A0ABQ9XA33</accession>
<evidence type="ECO:0000313" key="1">
    <source>
        <dbReference type="EMBL" id="KAK2948075.1"/>
    </source>
</evidence>
<dbReference type="Gene3D" id="1.10.238.10">
    <property type="entry name" value="EF-hand"/>
    <property type="match status" value="1"/>
</dbReference>